<feature type="compositionally biased region" description="Basic and acidic residues" evidence="1">
    <location>
        <begin position="66"/>
        <end position="76"/>
    </location>
</feature>
<comment type="caution">
    <text evidence="2">The sequence shown here is derived from an EMBL/GenBank/DDBJ whole genome shotgun (WGS) entry which is preliminary data.</text>
</comment>
<keyword evidence="3" id="KW-1185">Reference proteome</keyword>
<protein>
    <submittedName>
        <fullName evidence="2">Uncharacterized protein</fullName>
    </submittedName>
</protein>
<feature type="compositionally biased region" description="Basic and acidic residues" evidence="1">
    <location>
        <begin position="91"/>
        <end position="102"/>
    </location>
</feature>
<organism evidence="2 3">
    <name type="scientific">Hydnum rufescens UP504</name>
    <dbReference type="NCBI Taxonomy" id="1448309"/>
    <lineage>
        <taxon>Eukaryota</taxon>
        <taxon>Fungi</taxon>
        <taxon>Dikarya</taxon>
        <taxon>Basidiomycota</taxon>
        <taxon>Agaricomycotina</taxon>
        <taxon>Agaricomycetes</taxon>
        <taxon>Cantharellales</taxon>
        <taxon>Hydnaceae</taxon>
        <taxon>Hydnum</taxon>
    </lineage>
</organism>
<evidence type="ECO:0000313" key="3">
    <source>
        <dbReference type="Proteomes" id="UP000886523"/>
    </source>
</evidence>
<dbReference type="EMBL" id="MU129161">
    <property type="protein sequence ID" value="KAF9505316.1"/>
    <property type="molecule type" value="Genomic_DNA"/>
</dbReference>
<proteinExistence type="predicted"/>
<gene>
    <name evidence="2" type="ORF">BS47DRAFT_1368154</name>
</gene>
<feature type="compositionally biased region" description="Low complexity" evidence="1">
    <location>
        <begin position="19"/>
        <end position="47"/>
    </location>
</feature>
<dbReference type="Proteomes" id="UP000886523">
    <property type="component" value="Unassembled WGS sequence"/>
</dbReference>
<accession>A0A9P6AGJ0</accession>
<feature type="compositionally biased region" description="Polar residues" evidence="1">
    <location>
        <begin position="236"/>
        <end position="247"/>
    </location>
</feature>
<name>A0A9P6AGJ0_9AGAM</name>
<sequence length="258" mass="29023">MTTHPPLSWPGGSKEKPANNKGPNGQGPNNNVPTEYATNKKTPNNATTTGVWFYVRGALVFKTKPGNKDAQRKMPETLDGTTHPLQRVSSLHKDPPNEDMDKLPVRTATQALSACWPPKMMIDEIVYHTPTKVPSLCENPPDEDTDKPAPPKPQCPPPEMMINEITYHTPAEVDQAWGKTWDHAATHTPILNFLQHIQGQNKYSTTHLLQWVYDNAKRAAPTVEEKMFEPQKPLGLSSSRKSASYQHRTLEEKYNHLY</sequence>
<dbReference type="AlphaFoldDB" id="A0A9P6AGJ0"/>
<feature type="region of interest" description="Disordered" evidence="1">
    <location>
        <begin position="228"/>
        <end position="247"/>
    </location>
</feature>
<evidence type="ECO:0000256" key="1">
    <source>
        <dbReference type="SAM" id="MobiDB-lite"/>
    </source>
</evidence>
<evidence type="ECO:0000313" key="2">
    <source>
        <dbReference type="EMBL" id="KAF9505316.1"/>
    </source>
</evidence>
<feature type="compositionally biased region" description="Polar residues" evidence="1">
    <location>
        <begin position="79"/>
        <end position="89"/>
    </location>
</feature>
<reference evidence="2" key="1">
    <citation type="journal article" date="2020" name="Nat. Commun.">
        <title>Large-scale genome sequencing of mycorrhizal fungi provides insights into the early evolution of symbiotic traits.</title>
        <authorList>
            <person name="Miyauchi S."/>
            <person name="Kiss E."/>
            <person name="Kuo A."/>
            <person name="Drula E."/>
            <person name="Kohler A."/>
            <person name="Sanchez-Garcia M."/>
            <person name="Morin E."/>
            <person name="Andreopoulos B."/>
            <person name="Barry K.W."/>
            <person name="Bonito G."/>
            <person name="Buee M."/>
            <person name="Carver A."/>
            <person name="Chen C."/>
            <person name="Cichocki N."/>
            <person name="Clum A."/>
            <person name="Culley D."/>
            <person name="Crous P.W."/>
            <person name="Fauchery L."/>
            <person name="Girlanda M."/>
            <person name="Hayes R.D."/>
            <person name="Keri Z."/>
            <person name="LaButti K."/>
            <person name="Lipzen A."/>
            <person name="Lombard V."/>
            <person name="Magnuson J."/>
            <person name="Maillard F."/>
            <person name="Murat C."/>
            <person name="Nolan M."/>
            <person name="Ohm R.A."/>
            <person name="Pangilinan J."/>
            <person name="Pereira M.F."/>
            <person name="Perotto S."/>
            <person name="Peter M."/>
            <person name="Pfister S."/>
            <person name="Riley R."/>
            <person name="Sitrit Y."/>
            <person name="Stielow J.B."/>
            <person name="Szollosi G."/>
            <person name="Zifcakova L."/>
            <person name="Stursova M."/>
            <person name="Spatafora J.W."/>
            <person name="Tedersoo L."/>
            <person name="Vaario L.M."/>
            <person name="Yamada A."/>
            <person name="Yan M."/>
            <person name="Wang P."/>
            <person name="Xu J."/>
            <person name="Bruns T."/>
            <person name="Baldrian P."/>
            <person name="Vilgalys R."/>
            <person name="Dunand C."/>
            <person name="Henrissat B."/>
            <person name="Grigoriev I.V."/>
            <person name="Hibbett D."/>
            <person name="Nagy L.G."/>
            <person name="Martin F.M."/>
        </authorList>
    </citation>
    <scope>NUCLEOTIDE SEQUENCE</scope>
    <source>
        <strain evidence="2">UP504</strain>
    </source>
</reference>
<feature type="region of interest" description="Disordered" evidence="1">
    <location>
        <begin position="64"/>
        <end position="102"/>
    </location>
</feature>
<feature type="region of interest" description="Disordered" evidence="1">
    <location>
        <begin position="1"/>
        <end position="47"/>
    </location>
</feature>